<dbReference type="InterPro" id="IPR000719">
    <property type="entry name" value="Prot_kinase_dom"/>
</dbReference>
<dbReference type="InterPro" id="IPR040976">
    <property type="entry name" value="Pkinase_fungal"/>
</dbReference>
<protein>
    <recommendedName>
        <fullName evidence="2">Protein kinase domain-containing protein</fullName>
    </recommendedName>
</protein>
<dbReference type="PANTHER" id="PTHR38248:SF2">
    <property type="entry name" value="FUNK1 11"/>
    <property type="match status" value="1"/>
</dbReference>
<evidence type="ECO:0000313" key="4">
    <source>
        <dbReference type="Proteomes" id="UP000521943"/>
    </source>
</evidence>
<gene>
    <name evidence="3" type="ORF">DFP72DRAFT_132987</name>
</gene>
<name>A0A8H6MAZ7_9AGAR</name>
<sequence length="399" mass="44739">METLHMRFDLSYNAKANPVSWQVAEYAAWVATGMSSSFDTTGLTVTDLGGSVDKYPIQVEGYNSQNSDEQESDHPAAMKLSWSEKSRPAEKASERLDVGLRQNAIPQGCKADNVDPLLAQRDPVFVLLSMFKPIATVTSLSEMELLNAFLALIYGHAILWSIGVEHGDISEGNLMFDDKDKKPKLCDFDLSHVRGRDRPSGYSNTGSWAFMAMELLTAHAMDGLVARLYRHDFESFIAVLVWVVFRYRNGKPVPDPPLEEWVQDHFVCCAANRKHTFDQIAERSLVGPAWLSPAMWEVICRAVSKLRVFIDRCRALASNILDLECEAGTGGSGYDYDSDADEPSSLLTLKARLEGYNTLLFLNKVFRVLLLHPDSRGPFFAQSLRTHIDLKKPRRQVGR</sequence>
<organism evidence="3 4">
    <name type="scientific">Ephemerocybe angulata</name>
    <dbReference type="NCBI Taxonomy" id="980116"/>
    <lineage>
        <taxon>Eukaryota</taxon>
        <taxon>Fungi</taxon>
        <taxon>Dikarya</taxon>
        <taxon>Basidiomycota</taxon>
        <taxon>Agaricomycotina</taxon>
        <taxon>Agaricomycetes</taxon>
        <taxon>Agaricomycetidae</taxon>
        <taxon>Agaricales</taxon>
        <taxon>Agaricineae</taxon>
        <taxon>Psathyrellaceae</taxon>
        <taxon>Ephemerocybe</taxon>
    </lineage>
</organism>
<feature type="compositionally biased region" description="Basic and acidic residues" evidence="1">
    <location>
        <begin position="72"/>
        <end position="92"/>
    </location>
</feature>
<dbReference type="InterPro" id="IPR011009">
    <property type="entry name" value="Kinase-like_dom_sf"/>
</dbReference>
<dbReference type="Proteomes" id="UP000521943">
    <property type="component" value="Unassembled WGS sequence"/>
</dbReference>
<accession>A0A8H6MAZ7</accession>
<evidence type="ECO:0000256" key="1">
    <source>
        <dbReference type="SAM" id="MobiDB-lite"/>
    </source>
</evidence>
<dbReference type="SUPFAM" id="SSF56112">
    <property type="entry name" value="Protein kinase-like (PK-like)"/>
    <property type="match status" value="1"/>
</dbReference>
<dbReference type="GO" id="GO:0005524">
    <property type="term" value="F:ATP binding"/>
    <property type="evidence" value="ECO:0007669"/>
    <property type="project" value="InterPro"/>
</dbReference>
<dbReference type="Pfam" id="PF17667">
    <property type="entry name" value="Pkinase_fungal"/>
    <property type="match status" value="1"/>
</dbReference>
<dbReference type="PROSITE" id="PS50011">
    <property type="entry name" value="PROTEIN_KINASE_DOM"/>
    <property type="match status" value="1"/>
</dbReference>
<dbReference type="GO" id="GO:0004672">
    <property type="term" value="F:protein kinase activity"/>
    <property type="evidence" value="ECO:0007669"/>
    <property type="project" value="InterPro"/>
</dbReference>
<comment type="caution">
    <text evidence="3">The sequence shown here is derived from an EMBL/GenBank/DDBJ whole genome shotgun (WGS) entry which is preliminary data.</text>
</comment>
<proteinExistence type="predicted"/>
<dbReference type="AlphaFoldDB" id="A0A8H6MAZ7"/>
<dbReference type="Gene3D" id="1.10.510.10">
    <property type="entry name" value="Transferase(Phosphotransferase) domain 1"/>
    <property type="match status" value="1"/>
</dbReference>
<dbReference type="PANTHER" id="PTHR38248">
    <property type="entry name" value="FUNK1 6"/>
    <property type="match status" value="1"/>
</dbReference>
<dbReference type="OrthoDB" id="5569250at2759"/>
<evidence type="ECO:0000259" key="2">
    <source>
        <dbReference type="PROSITE" id="PS50011"/>
    </source>
</evidence>
<feature type="region of interest" description="Disordered" evidence="1">
    <location>
        <begin position="63"/>
        <end position="92"/>
    </location>
</feature>
<reference evidence="3 4" key="1">
    <citation type="submission" date="2020-07" db="EMBL/GenBank/DDBJ databases">
        <title>Comparative genomics of pyrophilous fungi reveals a link between fire events and developmental genes.</title>
        <authorList>
            <consortium name="DOE Joint Genome Institute"/>
            <person name="Steindorff A.S."/>
            <person name="Carver A."/>
            <person name="Calhoun S."/>
            <person name="Stillman K."/>
            <person name="Liu H."/>
            <person name="Lipzen A."/>
            <person name="Pangilinan J."/>
            <person name="Labutti K."/>
            <person name="Bruns T.D."/>
            <person name="Grigoriev I.V."/>
        </authorList>
    </citation>
    <scope>NUCLEOTIDE SEQUENCE [LARGE SCALE GENOMIC DNA]</scope>
    <source>
        <strain evidence="3 4">CBS 144469</strain>
    </source>
</reference>
<dbReference type="EMBL" id="JACGCI010000015">
    <property type="protein sequence ID" value="KAF6759334.1"/>
    <property type="molecule type" value="Genomic_DNA"/>
</dbReference>
<evidence type="ECO:0000313" key="3">
    <source>
        <dbReference type="EMBL" id="KAF6759334.1"/>
    </source>
</evidence>
<feature type="domain" description="Protein kinase" evidence="2">
    <location>
        <begin position="1"/>
        <end position="390"/>
    </location>
</feature>
<keyword evidence="4" id="KW-1185">Reference proteome</keyword>